<name>A0A840MNQ1_9PROT</name>
<sequence>MEILVGAAELIAMLFLMFCCVVGAFLFEGFALDNRHLYWQYPRWKANALLGLGFVVHTVRESLTLLGCGLRNLMGRW</sequence>
<accession>A0A840MNQ1</accession>
<evidence type="ECO:0000313" key="2">
    <source>
        <dbReference type="EMBL" id="MBB5017803.1"/>
    </source>
</evidence>
<comment type="caution">
    <text evidence="2">The sequence shown here is derived from an EMBL/GenBank/DDBJ whole genome shotgun (WGS) entry which is preliminary data.</text>
</comment>
<protein>
    <submittedName>
        <fullName evidence="2">Uncharacterized protein</fullName>
    </submittedName>
</protein>
<proteinExistence type="predicted"/>
<keyword evidence="1" id="KW-0812">Transmembrane</keyword>
<keyword evidence="3" id="KW-1185">Reference proteome</keyword>
<evidence type="ECO:0000256" key="1">
    <source>
        <dbReference type="SAM" id="Phobius"/>
    </source>
</evidence>
<keyword evidence="1" id="KW-1133">Transmembrane helix</keyword>
<keyword evidence="1" id="KW-0472">Membrane</keyword>
<dbReference type="EMBL" id="JACHHY010000005">
    <property type="protein sequence ID" value="MBB5017803.1"/>
    <property type="molecule type" value="Genomic_DNA"/>
</dbReference>
<gene>
    <name evidence="2" type="ORF">HNQ59_001073</name>
</gene>
<organism evidence="2 3">
    <name type="scientific">Chitinivorax tropicus</name>
    <dbReference type="NCBI Taxonomy" id="714531"/>
    <lineage>
        <taxon>Bacteria</taxon>
        <taxon>Pseudomonadati</taxon>
        <taxon>Pseudomonadota</taxon>
        <taxon>Betaproteobacteria</taxon>
        <taxon>Chitinivorax</taxon>
    </lineage>
</organism>
<reference evidence="2 3" key="1">
    <citation type="submission" date="2020-08" db="EMBL/GenBank/DDBJ databases">
        <title>Genomic Encyclopedia of Type Strains, Phase IV (KMG-IV): sequencing the most valuable type-strain genomes for metagenomic binning, comparative biology and taxonomic classification.</title>
        <authorList>
            <person name="Goeker M."/>
        </authorList>
    </citation>
    <scope>NUCLEOTIDE SEQUENCE [LARGE SCALE GENOMIC DNA]</scope>
    <source>
        <strain evidence="2 3">DSM 27165</strain>
    </source>
</reference>
<feature type="transmembrane region" description="Helical" evidence="1">
    <location>
        <begin position="7"/>
        <end position="27"/>
    </location>
</feature>
<dbReference type="AlphaFoldDB" id="A0A840MNQ1"/>
<dbReference type="Proteomes" id="UP000575898">
    <property type="component" value="Unassembled WGS sequence"/>
</dbReference>
<dbReference type="RefSeq" id="WP_184036158.1">
    <property type="nucleotide sequence ID" value="NZ_JACHHY010000005.1"/>
</dbReference>
<evidence type="ECO:0000313" key="3">
    <source>
        <dbReference type="Proteomes" id="UP000575898"/>
    </source>
</evidence>